<evidence type="ECO:0000256" key="2">
    <source>
        <dbReference type="ARBA" id="ARBA00023315"/>
    </source>
</evidence>
<dbReference type="RefSeq" id="WP_218967701.1">
    <property type="nucleotide sequence ID" value="NZ_AWWI01000100.1"/>
</dbReference>
<keyword evidence="5" id="KW-1185">Reference proteome</keyword>
<evidence type="ECO:0000259" key="3">
    <source>
        <dbReference type="PROSITE" id="PS51186"/>
    </source>
</evidence>
<dbReference type="InterPro" id="IPR000182">
    <property type="entry name" value="GNAT_dom"/>
</dbReference>
<feature type="domain" description="N-acetyltransferase" evidence="3">
    <location>
        <begin position="1"/>
        <end position="155"/>
    </location>
</feature>
<dbReference type="Gene3D" id="3.40.630.30">
    <property type="match status" value="1"/>
</dbReference>
<accession>A0A2G8RCP4</accession>
<dbReference type="EMBL" id="AWWI01000100">
    <property type="protein sequence ID" value="PIL19345.1"/>
    <property type="molecule type" value="Genomic_DNA"/>
</dbReference>
<dbReference type="AlphaFoldDB" id="A0A2G8RCP4"/>
<protein>
    <recommendedName>
        <fullName evidence="3">N-acetyltransferase domain-containing protein</fullName>
    </recommendedName>
</protein>
<dbReference type="SUPFAM" id="SSF55729">
    <property type="entry name" value="Acyl-CoA N-acyltransferases (Nat)"/>
    <property type="match status" value="1"/>
</dbReference>
<evidence type="ECO:0000256" key="1">
    <source>
        <dbReference type="ARBA" id="ARBA00022679"/>
    </source>
</evidence>
<dbReference type="GO" id="GO:0016747">
    <property type="term" value="F:acyltransferase activity, transferring groups other than amino-acyl groups"/>
    <property type="evidence" value="ECO:0007669"/>
    <property type="project" value="InterPro"/>
</dbReference>
<dbReference type="PANTHER" id="PTHR43877">
    <property type="entry name" value="AMINOALKYLPHOSPHONATE N-ACETYLTRANSFERASE-RELATED-RELATED"/>
    <property type="match status" value="1"/>
</dbReference>
<sequence length="160" mass="17602">MIHPEPAPSDFDDWNGLLGLIKDSFAYMNGRIDPPSSALALTIASLRERSKAEYLYLAMPPLVGCAYFAQQADALYIGKLAVRSTAQGRGLGRAFVQQAEVLARRLNLSRLRLETRIELVSNHRAFGALGFVRTAERAHPGFCRTTSITMEKTLSQSGSM</sequence>
<dbReference type="Pfam" id="PF00583">
    <property type="entry name" value="Acetyltransf_1"/>
    <property type="match status" value="1"/>
</dbReference>
<dbReference type="InterPro" id="IPR050832">
    <property type="entry name" value="Bact_Acetyltransf"/>
</dbReference>
<keyword evidence="1" id="KW-0808">Transferase</keyword>
<evidence type="ECO:0000313" key="4">
    <source>
        <dbReference type="EMBL" id="PIL19345.1"/>
    </source>
</evidence>
<gene>
    <name evidence="4" type="ORF">P775_14460</name>
</gene>
<name>A0A2G8RCP4_9RHOB</name>
<dbReference type="Proteomes" id="UP000231259">
    <property type="component" value="Unassembled WGS sequence"/>
</dbReference>
<reference evidence="4 5" key="1">
    <citation type="submission" date="2013-09" db="EMBL/GenBank/DDBJ databases">
        <title>Genome sequencing of Phaeobacter antarcticus sp. nov. SM1211.</title>
        <authorList>
            <person name="Zhang X.-Y."/>
            <person name="Liu C."/>
            <person name="Chen X.-L."/>
            <person name="Xie B.-B."/>
            <person name="Qin Q.-L."/>
            <person name="Rong J.-C."/>
            <person name="Zhang Y.-Z."/>
        </authorList>
    </citation>
    <scope>NUCLEOTIDE SEQUENCE [LARGE SCALE GENOMIC DNA]</scope>
    <source>
        <strain evidence="4 5">SM1211</strain>
    </source>
</reference>
<dbReference type="PROSITE" id="PS51186">
    <property type="entry name" value="GNAT"/>
    <property type="match status" value="1"/>
</dbReference>
<evidence type="ECO:0000313" key="5">
    <source>
        <dbReference type="Proteomes" id="UP000231259"/>
    </source>
</evidence>
<keyword evidence="2" id="KW-0012">Acyltransferase</keyword>
<proteinExistence type="predicted"/>
<dbReference type="CDD" id="cd04301">
    <property type="entry name" value="NAT_SF"/>
    <property type="match status" value="1"/>
</dbReference>
<dbReference type="PANTHER" id="PTHR43877:SF2">
    <property type="entry name" value="AMINOALKYLPHOSPHONATE N-ACETYLTRANSFERASE-RELATED"/>
    <property type="match status" value="1"/>
</dbReference>
<dbReference type="InterPro" id="IPR016181">
    <property type="entry name" value="Acyl_CoA_acyltransferase"/>
</dbReference>
<comment type="caution">
    <text evidence="4">The sequence shown here is derived from an EMBL/GenBank/DDBJ whole genome shotgun (WGS) entry which is preliminary data.</text>
</comment>
<organism evidence="4 5">
    <name type="scientific">Puniceibacterium antarcticum</name>
    <dbReference type="NCBI Taxonomy" id="1206336"/>
    <lineage>
        <taxon>Bacteria</taxon>
        <taxon>Pseudomonadati</taxon>
        <taxon>Pseudomonadota</taxon>
        <taxon>Alphaproteobacteria</taxon>
        <taxon>Rhodobacterales</taxon>
        <taxon>Paracoccaceae</taxon>
        <taxon>Puniceibacterium</taxon>
    </lineage>
</organism>